<keyword evidence="2" id="KW-1185">Reference proteome</keyword>
<evidence type="ECO:0000313" key="2">
    <source>
        <dbReference type="Proteomes" id="UP000440978"/>
    </source>
</evidence>
<dbReference type="AlphaFoldDB" id="A0A6N8CNP0"/>
<sequence>MGYDVTLVKDAHSTWDTVELTAQQIIHHHNQLLQWFAETKDSNEIDF</sequence>
<gene>
    <name evidence="1" type="ORF">GMB86_01680</name>
</gene>
<organism evidence="1 2">
    <name type="scientific">Terrilactibacillus tamarindi</name>
    <dbReference type="NCBI Taxonomy" id="2599694"/>
    <lineage>
        <taxon>Bacteria</taxon>
        <taxon>Bacillati</taxon>
        <taxon>Bacillota</taxon>
        <taxon>Bacilli</taxon>
        <taxon>Bacillales</taxon>
        <taxon>Bacillaceae</taxon>
        <taxon>Terrilactibacillus</taxon>
    </lineage>
</organism>
<protein>
    <submittedName>
        <fullName evidence="1">Isochorismatase</fullName>
    </submittedName>
</protein>
<reference evidence="1 2" key="1">
    <citation type="submission" date="2019-11" db="EMBL/GenBank/DDBJ databases">
        <title>Terrilactibacillus tamarindus sp. nov. BCM23-1 isolated from bark of Tamarindus indica.</title>
        <authorList>
            <person name="Kingkaew E."/>
            <person name="Tanasupawat S."/>
        </authorList>
    </citation>
    <scope>NUCLEOTIDE SEQUENCE [LARGE SCALE GENOMIC DNA]</scope>
    <source>
        <strain evidence="1 2">BCM23-1</strain>
    </source>
</reference>
<dbReference type="EMBL" id="WNHB01000002">
    <property type="protein sequence ID" value="MTT30723.1"/>
    <property type="molecule type" value="Genomic_DNA"/>
</dbReference>
<comment type="caution">
    <text evidence="1">The sequence shown here is derived from an EMBL/GenBank/DDBJ whole genome shotgun (WGS) entry which is preliminary data.</text>
</comment>
<accession>A0A6N8CNP0</accession>
<proteinExistence type="predicted"/>
<evidence type="ECO:0000313" key="1">
    <source>
        <dbReference type="EMBL" id="MTT30723.1"/>
    </source>
</evidence>
<dbReference type="Proteomes" id="UP000440978">
    <property type="component" value="Unassembled WGS sequence"/>
</dbReference>
<name>A0A6N8CNP0_9BACI</name>